<sequence length="78" mass="9109">METYLPSTLSPPRYLYHKFQLAGFTPLPNSMKKGTGHDKIYMSIDHLKSGKYQLNILLENKVVQTLEIKKEETKRLKK</sequence>
<dbReference type="EMBL" id="WYET01000001">
    <property type="protein sequence ID" value="NVN16802.1"/>
    <property type="molecule type" value="Genomic_DNA"/>
</dbReference>
<proteinExistence type="predicted"/>
<name>A0A850NEG8_9FLAO</name>
<evidence type="ECO:0000313" key="1">
    <source>
        <dbReference type="EMBL" id="NVN16802.1"/>
    </source>
</evidence>
<keyword evidence="2" id="KW-1185">Reference proteome</keyword>
<dbReference type="RefSeq" id="WP_176618791.1">
    <property type="nucleotide sequence ID" value="NZ_WYET01000001.1"/>
</dbReference>
<accession>A0A850NEG8</accession>
<protein>
    <submittedName>
        <fullName evidence="1">Uncharacterized protein</fullName>
    </submittedName>
</protein>
<organism evidence="1 2">
    <name type="scientific">Flagellimonas chongwuensis</name>
    <dbReference type="NCBI Taxonomy" id="2697365"/>
    <lineage>
        <taxon>Bacteria</taxon>
        <taxon>Pseudomonadati</taxon>
        <taxon>Bacteroidota</taxon>
        <taxon>Flavobacteriia</taxon>
        <taxon>Flavobacteriales</taxon>
        <taxon>Flavobacteriaceae</taxon>
        <taxon>Flagellimonas</taxon>
    </lineage>
</organism>
<dbReference type="AlphaFoldDB" id="A0A850NEG8"/>
<comment type="caution">
    <text evidence="1">The sequence shown here is derived from an EMBL/GenBank/DDBJ whole genome shotgun (WGS) entry which is preliminary data.</text>
</comment>
<evidence type="ECO:0000313" key="2">
    <source>
        <dbReference type="Proteomes" id="UP000558089"/>
    </source>
</evidence>
<gene>
    <name evidence="1" type="ORF">GUA46_00495</name>
</gene>
<dbReference type="Proteomes" id="UP000558089">
    <property type="component" value="Unassembled WGS sequence"/>
</dbReference>
<reference evidence="1 2" key="1">
    <citation type="submission" date="2020-01" db="EMBL/GenBank/DDBJ databases">
        <title>Draft Genome Analysis of Muricauda sp. HICW Isolated from coastal seawater of PR China.</title>
        <authorList>
            <person name="Chen M.-X."/>
        </authorList>
    </citation>
    <scope>NUCLEOTIDE SEQUENCE [LARGE SCALE GENOMIC DNA]</scope>
    <source>
        <strain evidence="1 2">HICW</strain>
    </source>
</reference>